<feature type="transmembrane region" description="Helical" evidence="7">
    <location>
        <begin position="112"/>
        <end position="133"/>
    </location>
</feature>
<dbReference type="Gene3D" id="3.30.450.20">
    <property type="entry name" value="PAS domain"/>
    <property type="match status" value="1"/>
</dbReference>
<evidence type="ECO:0000256" key="1">
    <source>
        <dbReference type="ARBA" id="ARBA00004651"/>
    </source>
</evidence>
<gene>
    <name evidence="9" type="ORF">CVV68_00415</name>
</gene>
<evidence type="ECO:0000259" key="8">
    <source>
        <dbReference type="Pfam" id="PF17203"/>
    </source>
</evidence>
<evidence type="ECO:0000256" key="3">
    <source>
        <dbReference type="ARBA" id="ARBA00022692"/>
    </source>
</evidence>
<dbReference type="SUPFAM" id="SSF103190">
    <property type="entry name" value="Sensory domain-like"/>
    <property type="match status" value="1"/>
</dbReference>
<organism evidence="9 10">
    <name type="scientific">Arthrobacter livingstonensis</name>
    <dbReference type="NCBI Taxonomy" id="670078"/>
    <lineage>
        <taxon>Bacteria</taxon>
        <taxon>Bacillati</taxon>
        <taxon>Actinomycetota</taxon>
        <taxon>Actinomycetes</taxon>
        <taxon>Micrococcales</taxon>
        <taxon>Micrococcaceae</taxon>
        <taxon>Arthrobacter</taxon>
    </lineage>
</organism>
<feature type="region of interest" description="Disordered" evidence="6">
    <location>
        <begin position="1"/>
        <end position="74"/>
    </location>
</feature>
<evidence type="ECO:0000313" key="9">
    <source>
        <dbReference type="EMBL" id="PYI69612.1"/>
    </source>
</evidence>
<dbReference type="InterPro" id="IPR033463">
    <property type="entry name" value="sCache_3"/>
</dbReference>
<evidence type="ECO:0000256" key="5">
    <source>
        <dbReference type="ARBA" id="ARBA00023136"/>
    </source>
</evidence>
<feature type="compositionally biased region" description="Low complexity" evidence="6">
    <location>
        <begin position="30"/>
        <end position="46"/>
    </location>
</feature>
<feature type="domain" description="Single cache" evidence="8">
    <location>
        <begin position="135"/>
        <end position="243"/>
    </location>
</feature>
<name>A0A2V5LF13_9MICC</name>
<dbReference type="Pfam" id="PF17203">
    <property type="entry name" value="sCache_3_2"/>
    <property type="match status" value="1"/>
</dbReference>
<feature type="compositionally biased region" description="Low complexity" evidence="6">
    <location>
        <begin position="61"/>
        <end position="74"/>
    </location>
</feature>
<keyword evidence="2" id="KW-1003">Cell membrane</keyword>
<feature type="region of interest" description="Disordered" evidence="6">
    <location>
        <begin position="301"/>
        <end position="329"/>
    </location>
</feature>
<dbReference type="AlphaFoldDB" id="A0A2V5LF13"/>
<keyword evidence="3 7" id="KW-0812">Transmembrane</keyword>
<protein>
    <recommendedName>
        <fullName evidence="8">Single cache domain-containing protein</fullName>
    </recommendedName>
</protein>
<keyword evidence="10" id="KW-1185">Reference proteome</keyword>
<evidence type="ECO:0000313" key="10">
    <source>
        <dbReference type="Proteomes" id="UP000247832"/>
    </source>
</evidence>
<comment type="subcellular location">
    <subcellularLocation>
        <location evidence="1">Cell membrane</location>
        <topology evidence="1">Multi-pass membrane protein</topology>
    </subcellularLocation>
</comment>
<proteinExistence type="predicted"/>
<keyword evidence="5 7" id="KW-0472">Membrane</keyword>
<dbReference type="GO" id="GO:0005886">
    <property type="term" value="C:plasma membrane"/>
    <property type="evidence" value="ECO:0007669"/>
    <property type="project" value="UniProtKB-SubCell"/>
</dbReference>
<dbReference type="Proteomes" id="UP000247832">
    <property type="component" value="Unassembled WGS sequence"/>
</dbReference>
<dbReference type="EMBL" id="QJVD01000001">
    <property type="protein sequence ID" value="PYI69612.1"/>
    <property type="molecule type" value="Genomic_DNA"/>
</dbReference>
<sequence length="329" mass="35718">MYQPANSPQPLPLLASSQRVPRGSGPTQPLPLLASPQPLPLLASSQRVPRGSGPTQRVPRGSGPSQPLPLLASPQPLPLLASSQRVPRGSGPSPFLWQNGGMRRRMTLRAQLLLLQVVIVLITIVGTGAVASLTQEHQLRANYRDRMIGVAQSISTNPVIIDAFAEKDPSHTIQPITELISKASGIAYAVVMNQEGIRYSHPDPDEIGKHVSTDPAEVLSGDTYVGTQTGTLGESWRVKVPAHFRHPPFRDRCGFRRRPGIGPAQRVPVEFRVVVCDHCDRGDLWCDRCRLGDSGHPQAHLWPGTGTDCRAAGGARGHTSRREGRRGRR</sequence>
<evidence type="ECO:0000256" key="6">
    <source>
        <dbReference type="SAM" id="MobiDB-lite"/>
    </source>
</evidence>
<comment type="caution">
    <text evidence="9">The sequence shown here is derived from an EMBL/GenBank/DDBJ whole genome shotgun (WGS) entry which is preliminary data.</text>
</comment>
<keyword evidence="4 7" id="KW-1133">Transmembrane helix</keyword>
<evidence type="ECO:0000256" key="2">
    <source>
        <dbReference type="ARBA" id="ARBA00022475"/>
    </source>
</evidence>
<dbReference type="OrthoDB" id="9792686at2"/>
<evidence type="ECO:0000256" key="7">
    <source>
        <dbReference type="SAM" id="Phobius"/>
    </source>
</evidence>
<evidence type="ECO:0000256" key="4">
    <source>
        <dbReference type="ARBA" id="ARBA00022989"/>
    </source>
</evidence>
<reference evidence="9 10" key="1">
    <citation type="submission" date="2018-05" db="EMBL/GenBank/DDBJ databases">
        <title>Genetic diversity of glacier-inhabiting Cryobacterium bacteria in China and description of Cryobacterium mengkeensis sp. nov. and Arthrobacter glacialis sp. nov.</title>
        <authorList>
            <person name="Liu Q."/>
            <person name="Xin Y.-H."/>
        </authorList>
    </citation>
    <scope>NUCLEOTIDE SEQUENCE [LARGE SCALE GENOMIC DNA]</scope>
    <source>
        <strain evidence="9 10">LI2</strain>
    </source>
</reference>
<accession>A0A2V5LF13</accession>
<dbReference type="InterPro" id="IPR029151">
    <property type="entry name" value="Sensor-like_sf"/>
</dbReference>